<evidence type="ECO:0000259" key="7">
    <source>
        <dbReference type="PROSITE" id="PS51379"/>
    </source>
</evidence>
<evidence type="ECO:0000313" key="9">
    <source>
        <dbReference type="Proteomes" id="UP000177027"/>
    </source>
</evidence>
<comment type="caution">
    <text evidence="8">The sequence shown here is derived from an EMBL/GenBank/DDBJ whole genome shotgun (WGS) entry which is preliminary data.</text>
</comment>
<dbReference type="PRINTS" id="PR00352">
    <property type="entry name" value="3FE4SFRDOXIN"/>
</dbReference>
<dbReference type="Proteomes" id="UP000177027">
    <property type="component" value="Unassembled WGS sequence"/>
</dbReference>
<dbReference type="InterPro" id="IPR001080">
    <property type="entry name" value="3Fe4S_ferredoxin"/>
</dbReference>
<dbReference type="PANTHER" id="PTHR36923:SF3">
    <property type="entry name" value="FERREDOXIN"/>
    <property type="match status" value="1"/>
</dbReference>
<accession>A0A1F7HE44</accession>
<dbReference type="SUPFAM" id="SSF54862">
    <property type="entry name" value="4Fe-4S ferredoxins"/>
    <property type="match status" value="1"/>
</dbReference>
<evidence type="ECO:0000256" key="1">
    <source>
        <dbReference type="ARBA" id="ARBA00022448"/>
    </source>
</evidence>
<evidence type="ECO:0000256" key="2">
    <source>
        <dbReference type="ARBA" id="ARBA00022723"/>
    </source>
</evidence>
<evidence type="ECO:0000256" key="6">
    <source>
        <dbReference type="RuleBase" id="RU368020"/>
    </source>
</evidence>
<organism evidence="8 9">
    <name type="scientific">Candidatus Roizmanbacteria bacterium RIFCSPHIGHO2_02_FULL_40_9</name>
    <dbReference type="NCBI Taxonomy" id="1802042"/>
    <lineage>
        <taxon>Bacteria</taxon>
        <taxon>Candidatus Roizmaniibacteriota</taxon>
    </lineage>
</organism>
<keyword evidence="4 6" id="KW-0408">Iron</keyword>
<evidence type="ECO:0000313" key="8">
    <source>
        <dbReference type="EMBL" id="OGK29244.1"/>
    </source>
</evidence>
<dbReference type="PANTHER" id="PTHR36923">
    <property type="entry name" value="FERREDOXIN"/>
    <property type="match status" value="1"/>
</dbReference>
<sequence length="71" mass="7389">MIVKIDRDLCIGAATCLAIAPEVFTLDSEAKAVILSSADQTPDDVILDAARGCPTAAISLTNAQGEKIFPK</sequence>
<evidence type="ECO:0000256" key="4">
    <source>
        <dbReference type="ARBA" id="ARBA00023004"/>
    </source>
</evidence>
<keyword evidence="5 6" id="KW-0411">Iron-sulfur</keyword>
<evidence type="ECO:0000256" key="3">
    <source>
        <dbReference type="ARBA" id="ARBA00022982"/>
    </source>
</evidence>
<keyword evidence="3 6" id="KW-0249">Electron transport</keyword>
<proteinExistence type="predicted"/>
<keyword evidence="1 6" id="KW-0813">Transport</keyword>
<evidence type="ECO:0000256" key="5">
    <source>
        <dbReference type="ARBA" id="ARBA00023014"/>
    </source>
</evidence>
<dbReference type="PROSITE" id="PS51379">
    <property type="entry name" value="4FE4S_FER_2"/>
    <property type="match status" value="1"/>
</dbReference>
<dbReference type="Pfam" id="PF13370">
    <property type="entry name" value="Fer4_13"/>
    <property type="match status" value="1"/>
</dbReference>
<name>A0A1F7HE44_9BACT</name>
<reference evidence="8 9" key="1">
    <citation type="journal article" date="2016" name="Nat. Commun.">
        <title>Thousands of microbial genomes shed light on interconnected biogeochemical processes in an aquifer system.</title>
        <authorList>
            <person name="Anantharaman K."/>
            <person name="Brown C.T."/>
            <person name="Hug L.A."/>
            <person name="Sharon I."/>
            <person name="Castelle C.J."/>
            <person name="Probst A.J."/>
            <person name="Thomas B.C."/>
            <person name="Singh A."/>
            <person name="Wilkins M.J."/>
            <person name="Karaoz U."/>
            <person name="Brodie E.L."/>
            <person name="Williams K.H."/>
            <person name="Hubbard S.S."/>
            <person name="Banfield J.F."/>
        </authorList>
    </citation>
    <scope>NUCLEOTIDE SEQUENCE [LARGE SCALE GENOMIC DNA]</scope>
</reference>
<dbReference type="EMBL" id="MFZS01000010">
    <property type="protein sequence ID" value="OGK29244.1"/>
    <property type="molecule type" value="Genomic_DNA"/>
</dbReference>
<dbReference type="GO" id="GO:0009055">
    <property type="term" value="F:electron transfer activity"/>
    <property type="evidence" value="ECO:0007669"/>
    <property type="project" value="UniProtKB-UniRule"/>
</dbReference>
<dbReference type="GO" id="GO:0005506">
    <property type="term" value="F:iron ion binding"/>
    <property type="evidence" value="ECO:0007669"/>
    <property type="project" value="UniProtKB-UniRule"/>
</dbReference>
<dbReference type="InterPro" id="IPR017896">
    <property type="entry name" value="4Fe4S_Fe-S-bd"/>
</dbReference>
<dbReference type="GO" id="GO:0051536">
    <property type="term" value="F:iron-sulfur cluster binding"/>
    <property type="evidence" value="ECO:0007669"/>
    <property type="project" value="UniProtKB-KW"/>
</dbReference>
<feature type="domain" description="4Fe-4S ferredoxin-type" evidence="7">
    <location>
        <begin position="1"/>
        <end position="29"/>
    </location>
</feature>
<dbReference type="Gene3D" id="3.30.70.20">
    <property type="match status" value="1"/>
</dbReference>
<comment type="function">
    <text evidence="6">Ferredoxins are iron-sulfur proteins that transfer electrons in a wide variety of metabolic reactions.</text>
</comment>
<protein>
    <recommendedName>
        <fullName evidence="6">Ferredoxin</fullName>
    </recommendedName>
</protein>
<gene>
    <name evidence="8" type="ORF">A3D06_00355</name>
</gene>
<dbReference type="InterPro" id="IPR051269">
    <property type="entry name" value="Fe-S_cluster_ET"/>
</dbReference>
<keyword evidence="2 6" id="KW-0479">Metal-binding</keyword>
<dbReference type="AlphaFoldDB" id="A0A1F7HE44"/>